<keyword evidence="2" id="KW-0812">Transmembrane</keyword>
<dbReference type="AlphaFoldDB" id="A0ABC8R1J6"/>
<name>A0ABC8R1J6_9AQUA</name>
<feature type="compositionally biased region" description="Basic and acidic residues" evidence="1">
    <location>
        <begin position="188"/>
        <end position="204"/>
    </location>
</feature>
<reference evidence="4 5" key="1">
    <citation type="submission" date="2024-02" db="EMBL/GenBank/DDBJ databases">
        <authorList>
            <person name="Vignale AGUSTIN F."/>
            <person name="Sosa J E."/>
            <person name="Modenutti C."/>
        </authorList>
    </citation>
    <scope>NUCLEOTIDE SEQUENCE [LARGE SCALE GENOMIC DNA]</scope>
</reference>
<feature type="region of interest" description="Disordered" evidence="1">
    <location>
        <begin position="44"/>
        <end position="87"/>
    </location>
</feature>
<sequence>MKSLVVLFVAFVLILGTLEANAKRPPLKNPRLLSDTNLGRKVEVGADNKGVTDNKGAGNTENETGTVTDNSDADKNENYGYYGNDSGPSKGIERSSAIMKTFLVLFVAVVLILGTLQTNATRLPLEDRMLLSGVNNDAQVKPDANQKGLAGNKAAEGTDQEAADNKADDVNENYNNYEQNSGSTSHRYFTDEHKPGTKDGDRRP</sequence>
<comment type="caution">
    <text evidence="4">The sequence shown here is derived from an EMBL/GenBank/DDBJ whole genome shotgun (WGS) entry which is preliminary data.</text>
</comment>
<evidence type="ECO:0000256" key="3">
    <source>
        <dbReference type="SAM" id="SignalP"/>
    </source>
</evidence>
<dbReference type="EMBL" id="CAUOFW020000925">
    <property type="protein sequence ID" value="CAK9138875.1"/>
    <property type="molecule type" value="Genomic_DNA"/>
</dbReference>
<dbReference type="Proteomes" id="UP001642360">
    <property type="component" value="Unassembled WGS sequence"/>
</dbReference>
<keyword evidence="2" id="KW-1133">Transmembrane helix</keyword>
<feature type="signal peptide" evidence="3">
    <location>
        <begin position="1"/>
        <end position="22"/>
    </location>
</feature>
<evidence type="ECO:0000313" key="5">
    <source>
        <dbReference type="Proteomes" id="UP001642360"/>
    </source>
</evidence>
<evidence type="ECO:0000256" key="2">
    <source>
        <dbReference type="SAM" id="Phobius"/>
    </source>
</evidence>
<feature type="compositionally biased region" description="Polar residues" evidence="1">
    <location>
        <begin position="57"/>
        <end position="70"/>
    </location>
</feature>
<evidence type="ECO:0000313" key="4">
    <source>
        <dbReference type="EMBL" id="CAK9138875.1"/>
    </source>
</evidence>
<feature type="transmembrane region" description="Helical" evidence="2">
    <location>
        <begin position="97"/>
        <end position="116"/>
    </location>
</feature>
<keyword evidence="2" id="KW-0472">Membrane</keyword>
<protein>
    <submittedName>
        <fullName evidence="4">Uncharacterized protein</fullName>
    </submittedName>
</protein>
<proteinExistence type="predicted"/>
<keyword evidence="5" id="KW-1185">Reference proteome</keyword>
<accession>A0ABC8R1J6</accession>
<gene>
    <name evidence="4" type="ORF">ILEXP_LOCUS6231</name>
</gene>
<feature type="region of interest" description="Disordered" evidence="1">
    <location>
        <begin position="138"/>
        <end position="204"/>
    </location>
</feature>
<evidence type="ECO:0000256" key="1">
    <source>
        <dbReference type="SAM" id="MobiDB-lite"/>
    </source>
</evidence>
<organism evidence="4 5">
    <name type="scientific">Ilex paraguariensis</name>
    <name type="common">yerba mate</name>
    <dbReference type="NCBI Taxonomy" id="185542"/>
    <lineage>
        <taxon>Eukaryota</taxon>
        <taxon>Viridiplantae</taxon>
        <taxon>Streptophyta</taxon>
        <taxon>Embryophyta</taxon>
        <taxon>Tracheophyta</taxon>
        <taxon>Spermatophyta</taxon>
        <taxon>Magnoliopsida</taxon>
        <taxon>eudicotyledons</taxon>
        <taxon>Gunneridae</taxon>
        <taxon>Pentapetalae</taxon>
        <taxon>asterids</taxon>
        <taxon>campanulids</taxon>
        <taxon>Aquifoliales</taxon>
        <taxon>Aquifoliaceae</taxon>
        <taxon>Ilex</taxon>
    </lineage>
</organism>
<feature type="compositionally biased region" description="Polar residues" evidence="1">
    <location>
        <begin position="172"/>
        <end position="187"/>
    </location>
</feature>
<keyword evidence="3" id="KW-0732">Signal</keyword>
<feature type="chain" id="PRO_5044785796" evidence="3">
    <location>
        <begin position="23"/>
        <end position="204"/>
    </location>
</feature>